<accession>A0A1J9QYL8</accession>
<evidence type="ECO:0000313" key="2">
    <source>
        <dbReference type="Proteomes" id="UP000183809"/>
    </source>
</evidence>
<protein>
    <submittedName>
        <fullName evidence="1">Uncharacterized protein</fullName>
    </submittedName>
</protein>
<reference evidence="1 2" key="1">
    <citation type="submission" date="2016-10" db="EMBL/GenBank/DDBJ databases">
        <title>Proteomics and genomics reveal pathogen-plant mechanisms compatible with a hemibiotrophic lifestyle of Diplodia corticola.</title>
        <authorList>
            <person name="Fernandes I."/>
            <person name="De Jonge R."/>
            <person name="Van De Peer Y."/>
            <person name="Devreese B."/>
            <person name="Alves A."/>
            <person name="Esteves A.C."/>
        </authorList>
    </citation>
    <scope>NUCLEOTIDE SEQUENCE [LARGE SCALE GENOMIC DNA]</scope>
    <source>
        <strain evidence="1 2">CBS 112549</strain>
    </source>
</reference>
<dbReference type="OrthoDB" id="3501153at2759"/>
<sequence>MPEEEALLGECTTIFVKGNFRYQHCAYIWVKQMRAKTRFPLVLDSASRSEEHSRHCINLVGNPNVTKVGDGDKVNADAGNSRFEPALRCSGTDEHTLVEAGLQ</sequence>
<dbReference type="EMBL" id="MNUE01000033">
    <property type="protein sequence ID" value="OJD33098.1"/>
    <property type="molecule type" value="Genomic_DNA"/>
</dbReference>
<evidence type="ECO:0000313" key="1">
    <source>
        <dbReference type="EMBL" id="OJD33098.1"/>
    </source>
</evidence>
<name>A0A1J9QYL8_9PEZI</name>
<dbReference type="AlphaFoldDB" id="A0A1J9QYL8"/>
<organism evidence="1 2">
    <name type="scientific">Diplodia corticola</name>
    <dbReference type="NCBI Taxonomy" id="236234"/>
    <lineage>
        <taxon>Eukaryota</taxon>
        <taxon>Fungi</taxon>
        <taxon>Dikarya</taxon>
        <taxon>Ascomycota</taxon>
        <taxon>Pezizomycotina</taxon>
        <taxon>Dothideomycetes</taxon>
        <taxon>Dothideomycetes incertae sedis</taxon>
        <taxon>Botryosphaeriales</taxon>
        <taxon>Botryosphaeriaceae</taxon>
        <taxon>Diplodia</taxon>
    </lineage>
</organism>
<dbReference type="GeneID" id="31014763"/>
<gene>
    <name evidence="1" type="ORF">BKCO1_33000105</name>
</gene>
<proteinExistence type="predicted"/>
<dbReference type="RefSeq" id="XP_020129358.1">
    <property type="nucleotide sequence ID" value="XM_020274502.1"/>
</dbReference>
<dbReference type="STRING" id="236234.A0A1J9QYL8"/>
<dbReference type="Proteomes" id="UP000183809">
    <property type="component" value="Unassembled WGS sequence"/>
</dbReference>
<keyword evidence="2" id="KW-1185">Reference proteome</keyword>
<comment type="caution">
    <text evidence="1">The sequence shown here is derived from an EMBL/GenBank/DDBJ whole genome shotgun (WGS) entry which is preliminary data.</text>
</comment>